<accession>A0ABW4L5D9</accession>
<evidence type="ECO:0000256" key="1">
    <source>
        <dbReference type="ARBA" id="ARBA00009670"/>
    </source>
</evidence>
<dbReference type="InterPro" id="IPR011009">
    <property type="entry name" value="Kinase-like_dom_sf"/>
</dbReference>
<dbReference type="Proteomes" id="UP001597277">
    <property type="component" value="Unassembled WGS sequence"/>
</dbReference>
<protein>
    <submittedName>
        <fullName evidence="4">ABC1 kinase family protein</fullName>
    </submittedName>
</protein>
<dbReference type="PANTHER" id="PTHR10566:SF113">
    <property type="entry name" value="PROTEIN ACTIVITY OF BC1 COMPLEX KINASE 7, CHLOROPLASTIC"/>
    <property type="match status" value="1"/>
</dbReference>
<evidence type="ECO:0000313" key="5">
    <source>
        <dbReference type="Proteomes" id="UP001597277"/>
    </source>
</evidence>
<dbReference type="PANTHER" id="PTHR10566">
    <property type="entry name" value="CHAPERONE-ACTIVITY OF BC1 COMPLEX CABC1 -RELATED"/>
    <property type="match status" value="1"/>
</dbReference>
<proteinExistence type="inferred from homology"/>
<keyword evidence="2" id="KW-1133">Transmembrane helix</keyword>
<reference evidence="5" key="1">
    <citation type="journal article" date="2019" name="Int. J. Syst. Evol. Microbiol.">
        <title>The Global Catalogue of Microorganisms (GCM) 10K type strain sequencing project: providing services to taxonomists for standard genome sequencing and annotation.</title>
        <authorList>
            <consortium name="The Broad Institute Genomics Platform"/>
            <consortium name="The Broad Institute Genome Sequencing Center for Infectious Disease"/>
            <person name="Wu L."/>
            <person name="Ma J."/>
        </authorList>
    </citation>
    <scope>NUCLEOTIDE SEQUENCE [LARGE SCALE GENOMIC DNA]</scope>
    <source>
        <strain evidence="5">JCM 17130</strain>
    </source>
</reference>
<sequence length="664" mass="71641">MDLLSVLTAPVAVVSTLLTAYLLGFAAQRLLGIRLGVVRILATGLFAATVLPVMAVTLTRFRPATEHSQPPGWVEVWFMLLAGMLTLLASMAFIVVVEAFAPLGSIPPATVWGRGLKGRWSRARRTGQVVWIALRHGLGPYLRRRTSGALEAPTSRAQLGRALRETLGACGTTFVKMGQVLSTRADQLPAEIADELASLRDTAAPVPWPEVAAVLEQELGAPAETVFAEIDRTPLAAASIGQVHAARLATGDEVVVKVQRPGIRPVVEQDLDIAVRLGARLERTTGWARSLRTAALAEGLATAIREELDFRVECENIRAVARAQPSGSPVRTPAVHEELSTARVLVMERLRGRPISEAGPLLERLGLDRNEVARAVLDALLRQVLVDGVFHADPHAGNIFILDDGGVGLLDLGSVGRLDAALRASLERLLLGFDHGDPVAVTDALLELAPASDQVDEERLGREVGRVIARYSAGAGAHGAQMFAALFGIVSRYGLEIPPEIAAVFRSMATAEGTLRQLAPEFDLVAQSKELAGEYVGERLTPNELRRSAAEELVTLLPVLRRLPRRIERVASAAEHGRLGVNARIFADERDRAWITRLLHDVLLTALAGVVGIMAVVLLWSDGGPVVRDDLHLHSLLGYNLLVISAILALRVLVQIFRRRPERV</sequence>
<dbReference type="CDD" id="cd05121">
    <property type="entry name" value="ABC1_ADCK3-like"/>
    <property type="match status" value="1"/>
</dbReference>
<dbReference type="SUPFAM" id="SSF56112">
    <property type="entry name" value="Protein kinase-like (PK-like)"/>
    <property type="match status" value="1"/>
</dbReference>
<feature type="domain" description="ABC1 atypical kinase-like" evidence="3">
    <location>
        <begin position="199"/>
        <end position="440"/>
    </location>
</feature>
<evidence type="ECO:0000256" key="2">
    <source>
        <dbReference type="SAM" id="Phobius"/>
    </source>
</evidence>
<dbReference type="EMBL" id="JBHUEE010000006">
    <property type="protein sequence ID" value="MFD1718680.1"/>
    <property type="molecule type" value="Genomic_DNA"/>
</dbReference>
<comment type="similarity">
    <text evidence="1">Belongs to the protein kinase superfamily. ADCK protein kinase family.</text>
</comment>
<keyword evidence="4" id="KW-0808">Transferase</keyword>
<feature type="transmembrane region" description="Helical" evidence="2">
    <location>
        <begin position="6"/>
        <end position="25"/>
    </location>
</feature>
<dbReference type="RefSeq" id="WP_388007443.1">
    <property type="nucleotide sequence ID" value="NZ_JBHUEE010000006.1"/>
</dbReference>
<feature type="transmembrane region" description="Helical" evidence="2">
    <location>
        <begin position="602"/>
        <end position="621"/>
    </location>
</feature>
<keyword evidence="4" id="KW-0418">Kinase</keyword>
<keyword evidence="5" id="KW-1185">Reference proteome</keyword>
<dbReference type="GO" id="GO:0016301">
    <property type="term" value="F:kinase activity"/>
    <property type="evidence" value="ECO:0007669"/>
    <property type="project" value="UniProtKB-KW"/>
</dbReference>
<dbReference type="InterPro" id="IPR050154">
    <property type="entry name" value="UbiB_kinase"/>
</dbReference>
<gene>
    <name evidence="4" type="ORF">ACFSE6_12600</name>
</gene>
<evidence type="ECO:0000313" key="4">
    <source>
        <dbReference type="EMBL" id="MFD1718680.1"/>
    </source>
</evidence>
<feature type="transmembrane region" description="Helical" evidence="2">
    <location>
        <begin position="633"/>
        <end position="654"/>
    </location>
</feature>
<comment type="caution">
    <text evidence="4">The sequence shown here is derived from an EMBL/GenBank/DDBJ whole genome shotgun (WGS) entry which is preliminary data.</text>
</comment>
<evidence type="ECO:0000259" key="3">
    <source>
        <dbReference type="Pfam" id="PF03109"/>
    </source>
</evidence>
<name>A0ABW4L5D9_9MICO</name>
<keyword evidence="2" id="KW-0812">Transmembrane</keyword>
<keyword evidence="2" id="KW-0472">Membrane</keyword>
<feature type="transmembrane region" description="Helical" evidence="2">
    <location>
        <begin position="76"/>
        <end position="97"/>
    </location>
</feature>
<dbReference type="Pfam" id="PF03109">
    <property type="entry name" value="ABC1"/>
    <property type="match status" value="1"/>
</dbReference>
<organism evidence="4 5">
    <name type="scientific">Georgenia deserti</name>
    <dbReference type="NCBI Taxonomy" id="2093781"/>
    <lineage>
        <taxon>Bacteria</taxon>
        <taxon>Bacillati</taxon>
        <taxon>Actinomycetota</taxon>
        <taxon>Actinomycetes</taxon>
        <taxon>Micrococcales</taxon>
        <taxon>Bogoriellaceae</taxon>
        <taxon>Georgenia</taxon>
    </lineage>
</organism>
<dbReference type="InterPro" id="IPR004147">
    <property type="entry name" value="ABC1_dom"/>
</dbReference>
<feature type="transmembrane region" description="Helical" evidence="2">
    <location>
        <begin position="37"/>
        <end position="56"/>
    </location>
</feature>